<evidence type="ECO:0000259" key="2">
    <source>
        <dbReference type="PROSITE" id="PS50041"/>
    </source>
</evidence>
<feature type="domain" description="C-type lectin" evidence="2">
    <location>
        <begin position="179"/>
        <end position="271"/>
    </location>
</feature>
<keyword evidence="1" id="KW-0732">Signal</keyword>
<feature type="chain" id="PRO_5028990252" evidence="1">
    <location>
        <begin position="20"/>
        <end position="314"/>
    </location>
</feature>
<dbReference type="InterPro" id="IPR001304">
    <property type="entry name" value="C-type_lectin-like"/>
</dbReference>
<dbReference type="InterPro" id="IPR016186">
    <property type="entry name" value="C-type_lectin-like/link_sf"/>
</dbReference>
<dbReference type="PROSITE" id="PS50948">
    <property type="entry name" value="PAN"/>
    <property type="match status" value="1"/>
</dbReference>
<dbReference type="InterPro" id="IPR003609">
    <property type="entry name" value="Pan_app"/>
</dbReference>
<dbReference type="PROSITE" id="PS50041">
    <property type="entry name" value="C_TYPE_LECTIN_2"/>
    <property type="match status" value="1"/>
</dbReference>
<reference evidence="4" key="1">
    <citation type="journal article" date="2013" name="Genetics">
        <title>The draft genome and transcriptome of Panagrellus redivivus are shaped by the harsh demands of a free-living lifestyle.</title>
        <authorList>
            <person name="Srinivasan J."/>
            <person name="Dillman A.R."/>
            <person name="Macchietto M.G."/>
            <person name="Heikkinen L."/>
            <person name="Lakso M."/>
            <person name="Fracchia K.M."/>
            <person name="Antoshechkin I."/>
            <person name="Mortazavi A."/>
            <person name="Wong G."/>
            <person name="Sternberg P.W."/>
        </authorList>
    </citation>
    <scope>NUCLEOTIDE SEQUENCE [LARGE SCALE GENOMIC DNA]</scope>
    <source>
        <strain evidence="4">MT8872</strain>
    </source>
</reference>
<dbReference type="Proteomes" id="UP000492821">
    <property type="component" value="Unassembled WGS sequence"/>
</dbReference>
<evidence type="ECO:0000259" key="3">
    <source>
        <dbReference type="PROSITE" id="PS50948"/>
    </source>
</evidence>
<sequence length="314" mass="34347">MLPCGTFLILCSLTAVCYCTTDFLNLFGYQVTGKTLTTVSTSDDLVCAEACAKNKSCWGFQLVEYSTKCILFQSLTGITQDDTQCTYYVKKLGPVKVAGQSLSFIDELRVSLMYASKKACPDGWTQNGKTCYLVSDELSCYLIPSALGAFWNGSACVLPAMNTSYTCESVSFTLYNATDGEFCYLAIPQTATTSNDTQRYGYYNNICYEQTGGGSLASIHSSAENDFIDDMGALFMIGLIATSGKISSASDVSWIDGTPVDYTQYKDSTTPPTTTDFYFTIVDLYKDFVTDYTTIPERTSLLCRVAATLVLTKN</sequence>
<feature type="domain" description="Apple" evidence="3">
    <location>
        <begin position="19"/>
        <end position="92"/>
    </location>
</feature>
<evidence type="ECO:0000313" key="5">
    <source>
        <dbReference type="WBParaSite" id="Pan_g4129.t1"/>
    </source>
</evidence>
<dbReference type="Gene3D" id="3.10.100.10">
    <property type="entry name" value="Mannose-Binding Protein A, subunit A"/>
    <property type="match status" value="1"/>
</dbReference>
<keyword evidence="4" id="KW-1185">Reference proteome</keyword>
<evidence type="ECO:0000256" key="1">
    <source>
        <dbReference type="SAM" id="SignalP"/>
    </source>
</evidence>
<protein>
    <submittedName>
        <fullName evidence="5">Apple domain-containing protein</fullName>
    </submittedName>
</protein>
<feature type="signal peptide" evidence="1">
    <location>
        <begin position="1"/>
        <end position="19"/>
    </location>
</feature>
<evidence type="ECO:0000313" key="4">
    <source>
        <dbReference type="Proteomes" id="UP000492821"/>
    </source>
</evidence>
<dbReference type="Pfam" id="PF00024">
    <property type="entry name" value="PAN_1"/>
    <property type="match status" value="1"/>
</dbReference>
<dbReference type="AlphaFoldDB" id="A0A7E4ZZ43"/>
<dbReference type="WBParaSite" id="Pan_g4129.t1">
    <property type="protein sequence ID" value="Pan_g4129.t1"/>
    <property type="gene ID" value="Pan_g4129"/>
</dbReference>
<proteinExistence type="predicted"/>
<name>A0A7E4ZZ43_PANRE</name>
<dbReference type="InterPro" id="IPR016187">
    <property type="entry name" value="CTDL_fold"/>
</dbReference>
<reference evidence="5" key="2">
    <citation type="submission" date="2020-10" db="UniProtKB">
        <authorList>
            <consortium name="WormBaseParasite"/>
        </authorList>
    </citation>
    <scope>IDENTIFICATION</scope>
</reference>
<organism evidence="4 5">
    <name type="scientific">Panagrellus redivivus</name>
    <name type="common">Microworm</name>
    <dbReference type="NCBI Taxonomy" id="6233"/>
    <lineage>
        <taxon>Eukaryota</taxon>
        <taxon>Metazoa</taxon>
        <taxon>Ecdysozoa</taxon>
        <taxon>Nematoda</taxon>
        <taxon>Chromadorea</taxon>
        <taxon>Rhabditida</taxon>
        <taxon>Tylenchina</taxon>
        <taxon>Panagrolaimomorpha</taxon>
        <taxon>Panagrolaimoidea</taxon>
        <taxon>Panagrolaimidae</taxon>
        <taxon>Panagrellus</taxon>
    </lineage>
</organism>
<accession>A0A7E4ZZ43</accession>
<dbReference type="SUPFAM" id="SSF56436">
    <property type="entry name" value="C-type lectin-like"/>
    <property type="match status" value="1"/>
</dbReference>